<dbReference type="InterPro" id="IPR045676">
    <property type="entry name" value="DUF6194"/>
</dbReference>
<sequence length="170" mass="18540">MEQIIAAVRGFDGALVVIPEPGGDFPEMAWGDAFFYYAPAGQMPQNVQPYGTITTKNYPDDTTCDLDPPGRWRVNIRVDRVTFRALTGEEPQSLTRPRDYGAADSLLPHPVYGAVGWICVVNPGERTADTLVRLLRSAHDAARTRHTRRHGPAADGAVGDDEVGHRSSAP</sequence>
<dbReference type="RefSeq" id="WP_198501493.1">
    <property type="nucleotide sequence ID" value="NZ_CP065959.1"/>
</dbReference>
<reference evidence="3 4" key="1">
    <citation type="submission" date="2020-12" db="EMBL/GenBank/DDBJ databases">
        <title>Identification and biosynthesis of polyene macrolides produced by Streptomyces alfalfae Men-myco-93-63.</title>
        <authorList>
            <person name="Liu D."/>
            <person name="Li Y."/>
            <person name="Liu L."/>
            <person name="Han X."/>
            <person name="Shen F."/>
        </authorList>
    </citation>
    <scope>NUCLEOTIDE SEQUENCE [LARGE SCALE GENOMIC DNA]</scope>
    <source>
        <strain evidence="3 4">Men-myco-93-63</strain>
    </source>
</reference>
<feature type="domain" description="DUF6194" evidence="2">
    <location>
        <begin position="1"/>
        <end position="150"/>
    </location>
</feature>
<proteinExistence type="predicted"/>
<organism evidence="3 4">
    <name type="scientific">Streptomyces alfalfae</name>
    <dbReference type="NCBI Taxonomy" id="1642299"/>
    <lineage>
        <taxon>Bacteria</taxon>
        <taxon>Bacillati</taxon>
        <taxon>Actinomycetota</taxon>
        <taxon>Actinomycetes</taxon>
        <taxon>Kitasatosporales</taxon>
        <taxon>Streptomycetaceae</taxon>
        <taxon>Streptomyces</taxon>
    </lineage>
</organism>
<dbReference type="EMBL" id="CP065959">
    <property type="protein sequence ID" value="QQC87257.1"/>
    <property type="molecule type" value="Genomic_DNA"/>
</dbReference>
<dbReference type="Pfam" id="PF19694">
    <property type="entry name" value="DUF6194"/>
    <property type="match status" value="1"/>
</dbReference>
<evidence type="ECO:0000256" key="1">
    <source>
        <dbReference type="SAM" id="MobiDB-lite"/>
    </source>
</evidence>
<dbReference type="Proteomes" id="UP000596130">
    <property type="component" value="Chromosome"/>
</dbReference>
<name>A0A7T4TWI9_9ACTN</name>
<evidence type="ECO:0000259" key="2">
    <source>
        <dbReference type="Pfam" id="PF19694"/>
    </source>
</evidence>
<gene>
    <name evidence="3" type="ORF">I8755_01625</name>
</gene>
<accession>A0A7T4TWI9</accession>
<feature type="region of interest" description="Disordered" evidence="1">
    <location>
        <begin position="141"/>
        <end position="170"/>
    </location>
</feature>
<evidence type="ECO:0000313" key="3">
    <source>
        <dbReference type="EMBL" id="QQC87257.1"/>
    </source>
</evidence>
<protein>
    <recommendedName>
        <fullName evidence="2">DUF6194 domain-containing protein</fullName>
    </recommendedName>
</protein>
<dbReference type="AlphaFoldDB" id="A0A7T4TWI9"/>
<evidence type="ECO:0000313" key="4">
    <source>
        <dbReference type="Proteomes" id="UP000596130"/>
    </source>
</evidence>